<keyword evidence="3" id="KW-1185">Reference proteome</keyword>
<dbReference type="OrthoDB" id="198267at2157"/>
<feature type="region of interest" description="Disordered" evidence="1">
    <location>
        <begin position="1"/>
        <end position="30"/>
    </location>
</feature>
<proteinExistence type="predicted"/>
<evidence type="ECO:0000313" key="2">
    <source>
        <dbReference type="EMBL" id="SFF95841.1"/>
    </source>
</evidence>
<sequence length="62" mass="6878">MADHADSERTNRSQAAASRPSETNGLDGVESYEVDEGVVFYDPQNPLAWVETSQTFELKDCL</sequence>
<evidence type="ECO:0000256" key="1">
    <source>
        <dbReference type="SAM" id="MobiDB-lite"/>
    </source>
</evidence>
<dbReference type="Pfam" id="PF24018">
    <property type="entry name" value="DUF7331"/>
    <property type="match status" value="1"/>
</dbReference>
<reference evidence="3" key="1">
    <citation type="submission" date="2016-10" db="EMBL/GenBank/DDBJ databases">
        <authorList>
            <person name="Varghese N."/>
            <person name="Submissions S."/>
        </authorList>
    </citation>
    <scope>NUCLEOTIDE SEQUENCE [LARGE SCALE GENOMIC DNA]</scope>
    <source>
        <strain evidence="3">CGMCC 1.7739</strain>
    </source>
</reference>
<dbReference type="STRING" id="553467.SAMN04488063_0926"/>
<organism evidence="2 3">
    <name type="scientific">Halopelagius inordinatus</name>
    <dbReference type="NCBI Taxonomy" id="553467"/>
    <lineage>
        <taxon>Archaea</taxon>
        <taxon>Methanobacteriati</taxon>
        <taxon>Methanobacteriota</taxon>
        <taxon>Stenosarchaea group</taxon>
        <taxon>Halobacteria</taxon>
        <taxon>Halobacteriales</taxon>
        <taxon>Haloferacaceae</taxon>
    </lineage>
</organism>
<dbReference type="RefSeq" id="WP_092889045.1">
    <property type="nucleotide sequence ID" value="NZ_FOOQ01000001.1"/>
</dbReference>
<dbReference type="Proteomes" id="UP000198876">
    <property type="component" value="Unassembled WGS sequence"/>
</dbReference>
<feature type="compositionally biased region" description="Polar residues" evidence="1">
    <location>
        <begin position="12"/>
        <end position="24"/>
    </location>
</feature>
<feature type="compositionally biased region" description="Basic and acidic residues" evidence="1">
    <location>
        <begin position="1"/>
        <end position="11"/>
    </location>
</feature>
<dbReference type="AlphaFoldDB" id="A0A1I2N372"/>
<dbReference type="InterPro" id="IPR055755">
    <property type="entry name" value="DUF7331"/>
</dbReference>
<protein>
    <submittedName>
        <fullName evidence="2">Uncharacterized protein</fullName>
    </submittedName>
</protein>
<evidence type="ECO:0000313" key="3">
    <source>
        <dbReference type="Proteomes" id="UP000198876"/>
    </source>
</evidence>
<name>A0A1I2N372_9EURY</name>
<accession>A0A1I2N372</accession>
<gene>
    <name evidence="2" type="ORF">SAMN04488063_0926</name>
</gene>
<dbReference type="EMBL" id="FOOQ01000001">
    <property type="protein sequence ID" value="SFF95841.1"/>
    <property type="molecule type" value="Genomic_DNA"/>
</dbReference>